<evidence type="ECO:0000256" key="1">
    <source>
        <dbReference type="SAM" id="SignalP"/>
    </source>
</evidence>
<gene>
    <name evidence="3" type="ORF">FB567DRAFT_549942</name>
</gene>
<feature type="chain" id="PRO_5035452145" description="Ubiquitin 3 binding protein But2 C-terminal domain-containing protein" evidence="1">
    <location>
        <begin position="21"/>
        <end position="206"/>
    </location>
</feature>
<protein>
    <recommendedName>
        <fullName evidence="2">Ubiquitin 3 binding protein But2 C-terminal domain-containing protein</fullName>
    </recommendedName>
</protein>
<dbReference type="Pfam" id="PF09792">
    <property type="entry name" value="But2"/>
    <property type="match status" value="1"/>
</dbReference>
<accession>A0A8K0R499</accession>
<dbReference type="EMBL" id="JAGMVJ010000011">
    <property type="protein sequence ID" value="KAH7086452.1"/>
    <property type="molecule type" value="Genomic_DNA"/>
</dbReference>
<evidence type="ECO:0000259" key="2">
    <source>
        <dbReference type="Pfam" id="PF09792"/>
    </source>
</evidence>
<dbReference type="InterPro" id="IPR018620">
    <property type="entry name" value="Ubiquitin3-bd_protein_But2_C"/>
</dbReference>
<proteinExistence type="predicted"/>
<sequence length="206" mass="22516">MHSFSGLLLGSAALFGFTVALPTSPLVALDRRACGTTYPTSMADVTQYGSINTNSDFCVSDTRVRYAHFIIPDSAVGACQLEFIFPANYDIANSESRQLNVWKVDRPFDTTTDTWFSAPQTTTLFGTVTLKSNPSDQSRFIVNSGDCKSMRDFKFTIAENNGGRSIVYNQQYPASGPVAGIFIWCRCIAKGNVFPTNVITGRGDND</sequence>
<evidence type="ECO:0000313" key="3">
    <source>
        <dbReference type="EMBL" id="KAH7086452.1"/>
    </source>
</evidence>
<dbReference type="OrthoDB" id="5308323at2759"/>
<organism evidence="3 4">
    <name type="scientific">Paraphoma chrysanthemicola</name>
    <dbReference type="NCBI Taxonomy" id="798071"/>
    <lineage>
        <taxon>Eukaryota</taxon>
        <taxon>Fungi</taxon>
        <taxon>Dikarya</taxon>
        <taxon>Ascomycota</taxon>
        <taxon>Pezizomycotina</taxon>
        <taxon>Dothideomycetes</taxon>
        <taxon>Pleosporomycetidae</taxon>
        <taxon>Pleosporales</taxon>
        <taxon>Pleosporineae</taxon>
        <taxon>Phaeosphaeriaceae</taxon>
        <taxon>Paraphoma</taxon>
    </lineage>
</organism>
<keyword evidence="1" id="KW-0732">Signal</keyword>
<reference evidence="3" key="1">
    <citation type="journal article" date="2021" name="Nat. Commun.">
        <title>Genetic determinants of endophytism in the Arabidopsis root mycobiome.</title>
        <authorList>
            <person name="Mesny F."/>
            <person name="Miyauchi S."/>
            <person name="Thiergart T."/>
            <person name="Pickel B."/>
            <person name="Atanasova L."/>
            <person name="Karlsson M."/>
            <person name="Huettel B."/>
            <person name="Barry K.W."/>
            <person name="Haridas S."/>
            <person name="Chen C."/>
            <person name="Bauer D."/>
            <person name="Andreopoulos W."/>
            <person name="Pangilinan J."/>
            <person name="LaButti K."/>
            <person name="Riley R."/>
            <person name="Lipzen A."/>
            <person name="Clum A."/>
            <person name="Drula E."/>
            <person name="Henrissat B."/>
            <person name="Kohler A."/>
            <person name="Grigoriev I.V."/>
            <person name="Martin F.M."/>
            <person name="Hacquard S."/>
        </authorList>
    </citation>
    <scope>NUCLEOTIDE SEQUENCE</scope>
    <source>
        <strain evidence="3">MPI-SDFR-AT-0120</strain>
    </source>
</reference>
<feature type="domain" description="Ubiquitin 3 binding protein But2 C-terminal" evidence="2">
    <location>
        <begin position="59"/>
        <end position="172"/>
    </location>
</feature>
<feature type="signal peptide" evidence="1">
    <location>
        <begin position="1"/>
        <end position="20"/>
    </location>
</feature>
<dbReference type="AlphaFoldDB" id="A0A8K0R499"/>
<dbReference type="Proteomes" id="UP000813461">
    <property type="component" value="Unassembled WGS sequence"/>
</dbReference>
<evidence type="ECO:0000313" key="4">
    <source>
        <dbReference type="Proteomes" id="UP000813461"/>
    </source>
</evidence>
<keyword evidence="4" id="KW-1185">Reference proteome</keyword>
<comment type="caution">
    <text evidence="3">The sequence shown here is derived from an EMBL/GenBank/DDBJ whole genome shotgun (WGS) entry which is preliminary data.</text>
</comment>
<name>A0A8K0R499_9PLEO</name>